<dbReference type="EMBL" id="BSXS01001998">
    <property type="protein sequence ID" value="GME77892.1"/>
    <property type="molecule type" value="Genomic_DNA"/>
</dbReference>
<protein>
    <submittedName>
        <fullName evidence="1">Unnamed protein product</fullName>
    </submittedName>
</protein>
<sequence length="71" mass="7988">MQNSQENSKLGDFKFNSVPVDDEPSRSLQYCLDVSGINFSNGGIYSQLLWTKLVVESALKLKMVNCLRNCN</sequence>
<evidence type="ECO:0000313" key="2">
    <source>
        <dbReference type="Proteomes" id="UP001165064"/>
    </source>
</evidence>
<name>A0ACB5SZN3_AMBMO</name>
<reference evidence="1" key="1">
    <citation type="submission" date="2023-04" db="EMBL/GenBank/DDBJ databases">
        <title>Ambrosiozyma monospora NBRC 10751.</title>
        <authorList>
            <person name="Ichikawa N."/>
            <person name="Sato H."/>
            <person name="Tonouchi N."/>
        </authorList>
    </citation>
    <scope>NUCLEOTIDE SEQUENCE</scope>
    <source>
        <strain evidence="1">NBRC 10751</strain>
    </source>
</reference>
<proteinExistence type="predicted"/>
<evidence type="ECO:0000313" key="1">
    <source>
        <dbReference type="EMBL" id="GME77892.1"/>
    </source>
</evidence>
<accession>A0ACB5SZN3</accession>
<gene>
    <name evidence="1" type="ORF">Amon02_000321400</name>
</gene>
<keyword evidence="2" id="KW-1185">Reference proteome</keyword>
<organism evidence="1 2">
    <name type="scientific">Ambrosiozyma monospora</name>
    <name type="common">Yeast</name>
    <name type="synonym">Endomycopsis monosporus</name>
    <dbReference type="NCBI Taxonomy" id="43982"/>
    <lineage>
        <taxon>Eukaryota</taxon>
        <taxon>Fungi</taxon>
        <taxon>Dikarya</taxon>
        <taxon>Ascomycota</taxon>
        <taxon>Saccharomycotina</taxon>
        <taxon>Pichiomycetes</taxon>
        <taxon>Pichiales</taxon>
        <taxon>Pichiaceae</taxon>
        <taxon>Ambrosiozyma</taxon>
    </lineage>
</organism>
<dbReference type="Proteomes" id="UP001165064">
    <property type="component" value="Unassembled WGS sequence"/>
</dbReference>
<comment type="caution">
    <text evidence="1">The sequence shown here is derived from an EMBL/GenBank/DDBJ whole genome shotgun (WGS) entry which is preliminary data.</text>
</comment>